<name>A0A197ZVM7_9BACL</name>
<feature type="compositionally biased region" description="Low complexity" evidence="1">
    <location>
        <begin position="39"/>
        <end position="48"/>
    </location>
</feature>
<dbReference type="Proteomes" id="UP000078454">
    <property type="component" value="Unassembled WGS sequence"/>
</dbReference>
<dbReference type="CDD" id="cd13580">
    <property type="entry name" value="PBP2_AlgQ_like_1"/>
    <property type="match status" value="1"/>
</dbReference>
<dbReference type="Pfam" id="PF13416">
    <property type="entry name" value="SBP_bac_8"/>
    <property type="match status" value="1"/>
</dbReference>
<sequence length="557" mass="62301">MKLKKRFTRKTSIALIAVLALLTAAGCSSNAPDSNSKANQNGQGNNGNAVSEEATITLGRVVGSDNQFKNKESIEDNVHTRWAKERFGINFKVDWTVGTGEAYTTRLRLLLNSNDKLPDVFTLSDPTLENQVVDSGKVMSIDEAFNKYASPRIKELYAKYPEIWNTVTYEGKHYGLPTFNANSSFSVLWIRQDWLDKLGLKAPKTMSEMENVMDAFVNKDPDGNGVKDTFGLSVSLKKGVSAVKDTYMVSSDFIFGKKAVPTYWTEAENGTLQYGSIQPIVKEGLAKLSEWMSKGYLDKDAGVQDEAKAAESFVQGKSGMVFGPTWMATYPFNADMKFNYVPVPIPAGVDGNRGFGSEPQSSVRFYFNKDFKYMEAFFKYLDAIMGPGFYDPKSELANGWAEGYDYVMVNGEPVYEHDKIPGGWIDVKKYSIYGNDIQTPKKELEVMAKLGQGVKPETPYEKYFSARPKKWADAAAVLQTYIDDAAVYDQFTGPPTKTMAQKGELLRKMENETFLKIIYGQESPDSFDSFVDKWKSSGGNEITKEVNDWYQAVKNNK</sequence>
<evidence type="ECO:0000313" key="4">
    <source>
        <dbReference type="Proteomes" id="UP000078454"/>
    </source>
</evidence>
<evidence type="ECO:0008006" key="5">
    <source>
        <dbReference type="Google" id="ProtNLM"/>
    </source>
</evidence>
<keyword evidence="2" id="KW-0732">Signal</keyword>
<feature type="signal peptide" evidence="2">
    <location>
        <begin position="1"/>
        <end position="30"/>
    </location>
</feature>
<keyword evidence="4" id="KW-1185">Reference proteome</keyword>
<dbReference type="PROSITE" id="PS51257">
    <property type="entry name" value="PROKAR_LIPOPROTEIN"/>
    <property type="match status" value="1"/>
</dbReference>
<organism evidence="3 4">
    <name type="scientific">Paenibacillus oryzisoli</name>
    <dbReference type="NCBI Taxonomy" id="1850517"/>
    <lineage>
        <taxon>Bacteria</taxon>
        <taxon>Bacillati</taxon>
        <taxon>Bacillota</taxon>
        <taxon>Bacilli</taxon>
        <taxon>Bacillales</taxon>
        <taxon>Paenibacillaceae</taxon>
        <taxon>Paenibacillus</taxon>
    </lineage>
</organism>
<gene>
    <name evidence="3" type="ORF">A8708_10715</name>
</gene>
<protein>
    <recommendedName>
        <fullName evidence="5">ABC transporter substrate-binding protein</fullName>
    </recommendedName>
</protein>
<dbReference type="AlphaFoldDB" id="A0A197ZVM7"/>
<feature type="chain" id="PRO_5008277560" description="ABC transporter substrate-binding protein" evidence="2">
    <location>
        <begin position="31"/>
        <end position="557"/>
    </location>
</feature>
<dbReference type="Gene3D" id="3.40.190.10">
    <property type="entry name" value="Periplasmic binding protein-like II"/>
    <property type="match status" value="2"/>
</dbReference>
<comment type="caution">
    <text evidence="3">The sequence shown here is derived from an EMBL/GenBank/DDBJ whole genome shotgun (WGS) entry which is preliminary data.</text>
</comment>
<dbReference type="SUPFAM" id="SSF53850">
    <property type="entry name" value="Periplasmic binding protein-like II"/>
    <property type="match status" value="1"/>
</dbReference>
<dbReference type="EMBL" id="LYPB01000095">
    <property type="protein sequence ID" value="OAS13264.1"/>
    <property type="molecule type" value="Genomic_DNA"/>
</dbReference>
<dbReference type="STRING" id="1850517.A8708_10715"/>
<evidence type="ECO:0000256" key="1">
    <source>
        <dbReference type="SAM" id="MobiDB-lite"/>
    </source>
</evidence>
<proteinExistence type="predicted"/>
<dbReference type="InterPro" id="IPR050490">
    <property type="entry name" value="Bact_solute-bd_prot1"/>
</dbReference>
<dbReference type="PANTHER" id="PTHR43649:SF12">
    <property type="entry name" value="DIACETYLCHITOBIOSE BINDING PROTEIN DASA"/>
    <property type="match status" value="1"/>
</dbReference>
<feature type="region of interest" description="Disordered" evidence="1">
    <location>
        <begin position="30"/>
        <end position="49"/>
    </location>
</feature>
<dbReference type="PANTHER" id="PTHR43649">
    <property type="entry name" value="ARABINOSE-BINDING PROTEIN-RELATED"/>
    <property type="match status" value="1"/>
</dbReference>
<evidence type="ECO:0000313" key="3">
    <source>
        <dbReference type="EMBL" id="OAS13264.1"/>
    </source>
</evidence>
<evidence type="ECO:0000256" key="2">
    <source>
        <dbReference type="SAM" id="SignalP"/>
    </source>
</evidence>
<reference evidence="3 4" key="1">
    <citation type="submission" date="2016-05" db="EMBL/GenBank/DDBJ databases">
        <title>Paenibacillus sp. 1ZS3-15 nov., isolated from the rhizosphere soil.</title>
        <authorList>
            <person name="Zhang X.X."/>
            <person name="Zhang J."/>
        </authorList>
    </citation>
    <scope>NUCLEOTIDE SEQUENCE [LARGE SCALE GENOMIC DNA]</scope>
    <source>
        <strain evidence="3 4">1ZS3-15</strain>
    </source>
</reference>
<accession>A0A197ZVM7</accession>
<dbReference type="InterPro" id="IPR006059">
    <property type="entry name" value="SBP"/>
</dbReference>